<dbReference type="EMBL" id="KE747806">
    <property type="protein sequence ID" value="RMZ65997.1"/>
    <property type="molecule type" value="Genomic_DNA"/>
</dbReference>
<dbReference type="AlphaFoldDB" id="A0A3M7LUG5"/>
<reference evidence="1 2" key="1">
    <citation type="journal article" date="2014" name="PLoS ONE">
        <title>De novo Genome Assembly of the Fungal Plant Pathogen Pyrenophora semeniperda.</title>
        <authorList>
            <person name="Soliai M.M."/>
            <person name="Meyer S.E."/>
            <person name="Udall J.A."/>
            <person name="Elzinga D.E."/>
            <person name="Hermansen R.A."/>
            <person name="Bodily P.M."/>
            <person name="Hart A.A."/>
            <person name="Coleman C.E."/>
        </authorList>
    </citation>
    <scope>NUCLEOTIDE SEQUENCE [LARGE SCALE GENOMIC DNA]</scope>
    <source>
        <strain evidence="1 2">CCB06</strain>
        <tissue evidence="1">Mycelium</tissue>
    </source>
</reference>
<organism evidence="1 2">
    <name type="scientific">Pyrenophora seminiperda CCB06</name>
    <dbReference type="NCBI Taxonomy" id="1302712"/>
    <lineage>
        <taxon>Eukaryota</taxon>
        <taxon>Fungi</taxon>
        <taxon>Dikarya</taxon>
        <taxon>Ascomycota</taxon>
        <taxon>Pezizomycotina</taxon>
        <taxon>Dothideomycetes</taxon>
        <taxon>Pleosporomycetidae</taxon>
        <taxon>Pleosporales</taxon>
        <taxon>Pleosporineae</taxon>
        <taxon>Pleosporaceae</taxon>
        <taxon>Pyrenophora</taxon>
    </lineage>
</organism>
<name>A0A3M7LUG5_9PLEO</name>
<dbReference type="OrthoDB" id="5366531at2759"/>
<evidence type="ECO:0000313" key="1">
    <source>
        <dbReference type="EMBL" id="RMZ65997.1"/>
    </source>
</evidence>
<accession>A0A3M7LUG5</accession>
<gene>
    <name evidence="1" type="ORF">GMOD_00005060</name>
</gene>
<keyword evidence="2" id="KW-1185">Reference proteome</keyword>
<protein>
    <submittedName>
        <fullName evidence="1">Pentatricopeptide repeat domain-containing</fullName>
    </submittedName>
</protein>
<proteinExistence type="predicted"/>
<evidence type="ECO:0000313" key="2">
    <source>
        <dbReference type="Proteomes" id="UP000265663"/>
    </source>
</evidence>
<sequence length="860" mass="98750">MPLALDRLLASPTALQLLRSLINGSELPAASATATICCHAQAIRRRYSGLGANQPKLNQNLEWKRLRDAAKAISIRNRVREALLNDDANDAVEPTVDSFESSPIRVAKRKDDPAQLAATLAYEERLYQGKGVRNFWQTMRHRKYRLPSEDTPDAEFLWGTLIKNHLLVPKVIEHAEELLRETGKTYPRLYELVMSYYLAQRPRQALRYHYLMVRSLKLKTFPLRHLARAGRSTFKPAAYEALLEIYGQSDERDIYDEVVLALVEKGHVTAARQWHAICTMLGDKPSELVASHPVISLFAHVEITPNEVRSEPKLLAKPHQPDTSRFNQNLIRRLAGPDTAPVRFEDSFVARMFATKTFSPTSVIQGLAMVGVNEIGPQAVLTMAAQTKPIEELPKRFEELRAAGIALQGCVFSLALEKFAMEQKWHLVRSIIESDQHPDVFGDEKVQRTLLEYYLEQGDQLQAQRTLAILTLFHNDSSQESWNLLLQVNVQRSGSQHVMEVIDGMRIRGVMLHSESVVTIKSLLSPRRQGHRPAINSFDELRFVARVFITILESGLAPIPTHYWRELVRRYGMLMRLRELRRLLLWLLCWYAPRGSIQFTNLPRSPFLEPATAKLRTAYPERHHYFQFPAMVAQSEHARHPIRTLFPPSLIQGLIVWGFRAGLLPNADLEQHMLGSPFAKKHYRRRLLRQGNLNRLEWTIGLRTVVQLRDLGVWVHRHTVLKALQAQFVVLFGHRRSNIVENRIMEGVNTLPYAHYVREVNRIWGTPLLREPQLFRSHMVHGQTWHPRLRRRRKRRKIISLGEMLGPDWHGRDGEGDTSPWARAVSELDANVFDQLKKRFESEAEAAGSDGGRKLKFSIP</sequence>
<dbReference type="Proteomes" id="UP000265663">
    <property type="component" value="Unassembled WGS sequence"/>
</dbReference>